<evidence type="ECO:0000256" key="2">
    <source>
        <dbReference type="ARBA" id="ARBA00012656"/>
    </source>
</evidence>
<evidence type="ECO:0000313" key="11">
    <source>
        <dbReference type="Proteomes" id="UP000009170"/>
    </source>
</evidence>
<dbReference type="PANTHER" id="PTHR11129">
    <property type="entry name" value="PROTEIN FARNESYLTRANSFERASE ALPHA SUBUNIT/RAB GERANYLGERANYL TRANSFERASE ALPHA SUBUNIT"/>
    <property type="match status" value="1"/>
</dbReference>
<evidence type="ECO:0000313" key="10">
    <source>
        <dbReference type="EMBL" id="CEG01951.1"/>
    </source>
</evidence>
<sequence length="258" mass="29962">MAMTEKLVTTCPEVTTGWNRRKEAVELGAETAEAARDWWSEELRVSEIALRNAPKSYPSWYHRKWTVSRMIRTMGRESETVRMTLERERALCSRLLDADDRNFHCWAYRRFIVQSLGVTTEEELEYTLKKIEDNFSNYSAWHQRSAILDARGDVDSATLKGEFELASNAFYTEPEDQSAWMYHRWLIARARALKIPDERDAAIASALEICREVAELEPGCKWPLLARASLEDEKSRRDVLDRLSSIDPARVGYYRDVA</sequence>
<keyword evidence="4 9" id="KW-0637">Prenyltransferase</keyword>
<comment type="function">
    <text evidence="9">Catalyzes the transfer of a geranyl-geranyl moiety from geranyl-geranyl pyrophosphate to cysteines occuring in specific C-terminal amino acid sequences.</text>
</comment>
<accession>A0A096PAI8</accession>
<evidence type="ECO:0000256" key="1">
    <source>
        <dbReference type="ARBA" id="ARBA00006734"/>
    </source>
</evidence>
<dbReference type="GeneID" id="9837619"/>
<evidence type="ECO:0000256" key="5">
    <source>
        <dbReference type="ARBA" id="ARBA00022679"/>
    </source>
</evidence>
<dbReference type="GO" id="GO:0004663">
    <property type="term" value="F:Rab geranylgeranyltransferase activity"/>
    <property type="evidence" value="ECO:0007669"/>
    <property type="project" value="UniProtKB-UniRule"/>
</dbReference>
<dbReference type="GO" id="GO:0005968">
    <property type="term" value="C:Rab-protein geranylgeranyltransferase complex"/>
    <property type="evidence" value="ECO:0007669"/>
    <property type="project" value="TreeGrafter"/>
</dbReference>
<dbReference type="Proteomes" id="UP000009170">
    <property type="component" value="Unassembled WGS sequence"/>
</dbReference>
<evidence type="ECO:0000256" key="8">
    <source>
        <dbReference type="ARBA" id="ARBA00047658"/>
    </source>
</evidence>
<dbReference type="GO" id="GO:0097354">
    <property type="term" value="P:prenylation"/>
    <property type="evidence" value="ECO:0007669"/>
    <property type="project" value="UniProtKB-UniRule"/>
</dbReference>
<dbReference type="RefSeq" id="XP_003082812.2">
    <property type="nucleotide sequence ID" value="XM_003082764.2"/>
</dbReference>
<protein>
    <recommendedName>
        <fullName evidence="3 9">Geranylgeranyl transferase type-2 subunit alpha</fullName>
        <ecNumber evidence="2 9">2.5.1.60</ecNumber>
    </recommendedName>
    <alternativeName>
        <fullName evidence="7 9">Geranylgeranyl transferase type II subunit alpha</fullName>
    </alternativeName>
</protein>
<organism evidence="10 11">
    <name type="scientific">Ostreococcus tauri</name>
    <name type="common">Marine green alga</name>
    <dbReference type="NCBI Taxonomy" id="70448"/>
    <lineage>
        <taxon>Eukaryota</taxon>
        <taxon>Viridiplantae</taxon>
        <taxon>Chlorophyta</taxon>
        <taxon>Mamiellophyceae</taxon>
        <taxon>Mamiellales</taxon>
        <taxon>Bathycoccaceae</taxon>
        <taxon>Ostreococcus</taxon>
    </lineage>
</organism>
<dbReference type="EC" id="2.5.1.60" evidence="2 9"/>
<dbReference type="OrthoDB" id="1658at2759"/>
<dbReference type="AlphaFoldDB" id="A0A096PAI8"/>
<reference evidence="11" key="1">
    <citation type="journal article" date="2006" name="Proc. Natl. Acad. Sci. U.S.A.">
        <title>Genome analysis of the smallest free-living eukaryote Ostreococcus tauri unveils many unique features.</title>
        <authorList>
            <person name="Derelle E."/>
            <person name="Ferraz C."/>
            <person name="Rombauts S."/>
            <person name="Rouze P."/>
            <person name="Worden A.Z."/>
            <person name="Robbens S."/>
            <person name="Partensky F."/>
            <person name="Degroeve S."/>
            <person name="Echeynie S."/>
            <person name="Cooke R."/>
            <person name="Saeys Y."/>
            <person name="Wuyts J."/>
            <person name="Jabbari K."/>
            <person name="Bowler C."/>
            <person name="Panaud O."/>
            <person name="Piegu B."/>
            <person name="Ball S.G."/>
            <person name="Ral J.-P."/>
            <person name="Bouget F.-Y."/>
            <person name="Piganeau G."/>
            <person name="De Baets B."/>
            <person name="Picard A."/>
            <person name="Delseny M."/>
            <person name="Demaille J."/>
            <person name="Van de Peer Y."/>
            <person name="Moreau H."/>
        </authorList>
    </citation>
    <scope>NUCLEOTIDE SEQUENCE [LARGE SCALE GENOMIC DNA]</scope>
    <source>
        <strain evidence="11">OTTH 0595 / CCAP 157/2 / RCC745</strain>
    </source>
</reference>
<comment type="similarity">
    <text evidence="1 9">Belongs to the protein prenyltransferase subunit alpha family.</text>
</comment>
<dbReference type="PROSITE" id="PS51147">
    <property type="entry name" value="PFTA"/>
    <property type="match status" value="4"/>
</dbReference>
<evidence type="ECO:0000256" key="9">
    <source>
        <dbReference type="RuleBase" id="RU367120"/>
    </source>
</evidence>
<dbReference type="InParanoid" id="A0A096PAI8"/>
<evidence type="ECO:0000256" key="7">
    <source>
        <dbReference type="ARBA" id="ARBA00031267"/>
    </source>
</evidence>
<dbReference type="PANTHER" id="PTHR11129:SF2">
    <property type="entry name" value="GERANYLGERANYL TRANSFERASE TYPE-2 SUBUNIT ALPHA"/>
    <property type="match status" value="1"/>
</dbReference>
<name>A0A096PAI8_OSTTA</name>
<dbReference type="STRING" id="70448.A0A096PAI8"/>
<comment type="catalytic activity">
    <reaction evidence="8 9">
        <text>geranylgeranyl diphosphate + L-cysteinyl-[protein] = S-geranylgeranyl-L-cysteinyl-[protein] + diphosphate</text>
        <dbReference type="Rhea" id="RHEA:21240"/>
        <dbReference type="Rhea" id="RHEA-COMP:10131"/>
        <dbReference type="Rhea" id="RHEA-COMP:11537"/>
        <dbReference type="ChEBI" id="CHEBI:29950"/>
        <dbReference type="ChEBI" id="CHEBI:33019"/>
        <dbReference type="ChEBI" id="CHEBI:57533"/>
        <dbReference type="ChEBI" id="CHEBI:86021"/>
        <dbReference type="EC" id="2.5.1.60"/>
    </reaction>
</comment>
<proteinExistence type="inferred from homology"/>
<keyword evidence="5 9" id="KW-0808">Transferase</keyword>
<keyword evidence="11" id="KW-1185">Reference proteome</keyword>
<dbReference type="InterPro" id="IPR002088">
    <property type="entry name" value="Prenyl_trans_a"/>
</dbReference>
<comment type="caution">
    <text evidence="10">The sequence shown here is derived from an EMBL/GenBank/DDBJ whole genome shotgun (WGS) entry which is preliminary data.</text>
</comment>
<evidence type="ECO:0000256" key="4">
    <source>
        <dbReference type="ARBA" id="ARBA00022602"/>
    </source>
</evidence>
<evidence type="ECO:0000256" key="6">
    <source>
        <dbReference type="ARBA" id="ARBA00022737"/>
    </source>
</evidence>
<reference evidence="10 11" key="2">
    <citation type="journal article" date="2014" name="BMC Genomics">
        <title>An improved genome of the model marine alga Ostreococcus tauri unfolds by assessing Illumina de novo assemblies.</title>
        <authorList>
            <person name="Blanc-Mathieu R."/>
            <person name="Verhelst B."/>
            <person name="Derelle E."/>
            <person name="Rombauts S."/>
            <person name="Bouget F.Y."/>
            <person name="Carre I."/>
            <person name="Chateau A."/>
            <person name="Eyre-Walker A."/>
            <person name="Grimsley N."/>
            <person name="Moreau H."/>
            <person name="Piegu B."/>
            <person name="Rivals E."/>
            <person name="Schackwitz W."/>
            <person name="Van de Peer Y."/>
            <person name="Piganeau G."/>
        </authorList>
    </citation>
    <scope>NUCLEOTIDE SEQUENCE [LARGE SCALE GENOMIC DNA]</scope>
    <source>
        <strain evidence="11">OTTH 0595 / CCAP 157/2 / RCC745</strain>
    </source>
</reference>
<keyword evidence="6" id="KW-0677">Repeat</keyword>
<evidence type="ECO:0000256" key="3">
    <source>
        <dbReference type="ARBA" id="ARBA00014772"/>
    </source>
</evidence>
<dbReference type="KEGG" id="ota:OT_ostta14g00160"/>
<dbReference type="FunFam" id="1.25.40.120:FF:000035">
    <property type="entry name" value="Geranylgeranyl transferase type-2 subunit alpha"/>
    <property type="match status" value="1"/>
</dbReference>
<dbReference type="EMBL" id="CAID01000014">
    <property type="protein sequence ID" value="CEG01951.1"/>
    <property type="molecule type" value="Genomic_DNA"/>
</dbReference>
<dbReference type="Gene3D" id="1.25.40.120">
    <property type="entry name" value="Protein prenylyltransferase"/>
    <property type="match status" value="1"/>
</dbReference>
<dbReference type="Pfam" id="PF01239">
    <property type="entry name" value="PPTA"/>
    <property type="match status" value="4"/>
</dbReference>
<gene>
    <name evidence="10" type="ORF">OT_ostta14g00160</name>
</gene>
<dbReference type="SUPFAM" id="SSF48439">
    <property type="entry name" value="Protein prenylyltransferase"/>
    <property type="match status" value="1"/>
</dbReference>